<dbReference type="InterPro" id="IPR036790">
    <property type="entry name" value="Frizzled_dom_sf"/>
</dbReference>
<evidence type="ECO:0000256" key="2">
    <source>
        <dbReference type="ARBA" id="ARBA00008077"/>
    </source>
</evidence>
<dbReference type="Gene3D" id="1.20.1070.10">
    <property type="entry name" value="Rhodopsin 7-helix transmembrane proteins"/>
    <property type="match status" value="1"/>
</dbReference>
<feature type="domain" description="FZ" evidence="12">
    <location>
        <begin position="25"/>
        <end position="171"/>
    </location>
</feature>
<comment type="caution">
    <text evidence="13">The sequence shown here is derived from an EMBL/GenBank/DDBJ whole genome shotgun (WGS) entry which is preliminary data.</text>
</comment>
<dbReference type="PROSITE" id="PS50038">
    <property type="entry name" value="FZ"/>
    <property type="match status" value="1"/>
</dbReference>
<organism evidence="13 14">
    <name type="scientific">Polysphondylium violaceum</name>
    <dbReference type="NCBI Taxonomy" id="133409"/>
    <lineage>
        <taxon>Eukaryota</taxon>
        <taxon>Amoebozoa</taxon>
        <taxon>Evosea</taxon>
        <taxon>Eumycetozoa</taxon>
        <taxon>Dictyostelia</taxon>
        <taxon>Dictyosteliales</taxon>
        <taxon>Dictyosteliaceae</taxon>
        <taxon>Polysphondylium</taxon>
    </lineage>
</organism>
<feature type="transmembrane region" description="Helical" evidence="10">
    <location>
        <begin position="486"/>
        <end position="508"/>
    </location>
</feature>
<dbReference type="InterPro" id="IPR020067">
    <property type="entry name" value="Frizzled_dom"/>
</dbReference>
<protein>
    <recommendedName>
        <fullName evidence="12">FZ domain-containing protein</fullName>
    </recommendedName>
</protein>
<dbReference type="SUPFAM" id="SSF63501">
    <property type="entry name" value="Frizzled cysteine-rich domain"/>
    <property type="match status" value="1"/>
</dbReference>
<keyword evidence="6 10" id="KW-0472">Membrane</keyword>
<feature type="transmembrane region" description="Helical" evidence="10">
    <location>
        <begin position="231"/>
        <end position="254"/>
    </location>
</feature>
<feature type="transmembrane region" description="Helical" evidence="10">
    <location>
        <begin position="381"/>
        <end position="407"/>
    </location>
</feature>
<comment type="similarity">
    <text evidence="2">Belongs to the G-protein coupled receptor Fz/Smo family.</text>
</comment>
<evidence type="ECO:0000256" key="9">
    <source>
        <dbReference type="ARBA" id="ARBA00023180"/>
    </source>
</evidence>
<dbReference type="Proteomes" id="UP000695562">
    <property type="component" value="Unassembled WGS sequence"/>
</dbReference>
<feature type="chain" id="PRO_5035264209" description="FZ domain-containing protein" evidence="11">
    <location>
        <begin position="22"/>
        <end position="582"/>
    </location>
</feature>
<dbReference type="AlphaFoldDB" id="A0A8J4PUZ9"/>
<feature type="signal peptide" evidence="11">
    <location>
        <begin position="1"/>
        <end position="21"/>
    </location>
</feature>
<keyword evidence="4 11" id="KW-0732">Signal</keyword>
<evidence type="ECO:0000256" key="11">
    <source>
        <dbReference type="SAM" id="SignalP"/>
    </source>
</evidence>
<dbReference type="PANTHER" id="PTHR31787">
    <property type="entry name" value="G-PROTEIN-COUPLED RECEPTOR GPCR FAMILY PROTEIN"/>
    <property type="match status" value="1"/>
</dbReference>
<proteinExistence type="inferred from homology"/>
<dbReference type="PANTHER" id="PTHR31787:SF15">
    <property type="entry name" value="FRIZZLED AND SMOOTHENED-LIKE PROTEIN P-RELATED"/>
    <property type="match status" value="1"/>
</dbReference>
<sequence>MKNNIIIVYVFLSLFFYCILAQSSNIVGRCEQLDSKSTCFKYLNYTSIFIPNGITQASIETNVTSDLSFLEYSDPSCKGNGTLVYCLKSFPICNSIILPDNSTIPLPSYPCNNLCQNAYTACEFYIKNYNLPLSCDSVDSRGNKEYPIEYTDYNLTIVGGLPVNHIQCANSSLLNQNEPTEINCLDPLVKIDPSYKDDPVIYWVSDYCALPCNMKLFSEHEYTVLYYVKKVFYTLSFISSVFLIITFGVLPNIVSTRMESILSYSVCTFIISMTYFVEDWYPENTFYCSDQPGRFKTQGDHLCGSNGFFFQLAALGVIFWATAILYEIYLNSKIQQNIYFKYIRIFNWSVVVLFALIPLFKSKYSATVFSGCWINSDNGGAWQYVLFYIPAWICLLLMAYFSIYSSIKIYVMYKLSPNNSILFWNVKLLFFLLLSLFNLVFGSIFKFYFESKREEYLNLVRLWAHCLGENGADACILQIPGYPLRLLNTICISILGLSLFLAFGFDPVTHQIWSESKKIHFIISKLSFLNRFVLLTSSSSSNSNDGKGTRKSLKLKTFSMDLFHSSGSSTETKSENLTSDIN</sequence>
<feature type="transmembrane region" description="Helical" evidence="10">
    <location>
        <begin position="428"/>
        <end position="449"/>
    </location>
</feature>
<evidence type="ECO:0000256" key="3">
    <source>
        <dbReference type="ARBA" id="ARBA00022692"/>
    </source>
</evidence>
<keyword evidence="7" id="KW-1015">Disulfide bond</keyword>
<evidence type="ECO:0000256" key="4">
    <source>
        <dbReference type="ARBA" id="ARBA00022729"/>
    </source>
</evidence>
<keyword evidence="8" id="KW-0675">Receptor</keyword>
<gene>
    <name evidence="13" type="ORF">CYY_003287</name>
</gene>
<evidence type="ECO:0000313" key="14">
    <source>
        <dbReference type="Proteomes" id="UP000695562"/>
    </source>
</evidence>
<reference evidence="13" key="1">
    <citation type="submission" date="2020-01" db="EMBL/GenBank/DDBJ databases">
        <title>Development of genomics and gene disruption for Polysphondylium violaceum indicates a role for the polyketide synthase stlB in stalk morphogenesis.</title>
        <authorList>
            <person name="Narita B."/>
            <person name="Kawabe Y."/>
            <person name="Kin K."/>
            <person name="Saito T."/>
            <person name="Gibbs R."/>
            <person name="Kuspa A."/>
            <person name="Muzny D."/>
            <person name="Queller D."/>
            <person name="Richards S."/>
            <person name="Strassman J."/>
            <person name="Sucgang R."/>
            <person name="Worley K."/>
            <person name="Schaap P."/>
        </authorList>
    </citation>
    <scope>NUCLEOTIDE SEQUENCE</scope>
    <source>
        <strain evidence="13">QSvi11</strain>
    </source>
</reference>
<comment type="subcellular location">
    <subcellularLocation>
        <location evidence="1">Membrane</location>
        <topology evidence="1">Multi-pass membrane protein</topology>
    </subcellularLocation>
</comment>
<evidence type="ECO:0000256" key="5">
    <source>
        <dbReference type="ARBA" id="ARBA00022989"/>
    </source>
</evidence>
<dbReference type="OrthoDB" id="20427at2759"/>
<feature type="transmembrane region" description="Helical" evidence="10">
    <location>
        <begin position="342"/>
        <end position="361"/>
    </location>
</feature>
<name>A0A8J4PUZ9_9MYCE</name>
<keyword evidence="5 10" id="KW-1133">Transmembrane helix</keyword>
<dbReference type="GO" id="GO:0016020">
    <property type="term" value="C:membrane"/>
    <property type="evidence" value="ECO:0007669"/>
    <property type="project" value="UniProtKB-SubCell"/>
</dbReference>
<feature type="transmembrane region" description="Helical" evidence="10">
    <location>
        <begin position="308"/>
        <end position="330"/>
    </location>
</feature>
<evidence type="ECO:0000256" key="10">
    <source>
        <dbReference type="SAM" id="Phobius"/>
    </source>
</evidence>
<evidence type="ECO:0000313" key="13">
    <source>
        <dbReference type="EMBL" id="KAF2075408.1"/>
    </source>
</evidence>
<dbReference type="Gene3D" id="1.10.2000.10">
    <property type="entry name" value="Frizzled cysteine-rich domain"/>
    <property type="match status" value="1"/>
</dbReference>
<evidence type="ECO:0000256" key="6">
    <source>
        <dbReference type="ARBA" id="ARBA00023136"/>
    </source>
</evidence>
<dbReference type="EMBL" id="AJWJ01000101">
    <property type="protein sequence ID" value="KAF2075408.1"/>
    <property type="molecule type" value="Genomic_DNA"/>
</dbReference>
<accession>A0A8J4PUZ9</accession>
<keyword evidence="3 10" id="KW-0812">Transmembrane</keyword>
<evidence type="ECO:0000256" key="8">
    <source>
        <dbReference type="ARBA" id="ARBA00023170"/>
    </source>
</evidence>
<evidence type="ECO:0000256" key="7">
    <source>
        <dbReference type="ARBA" id="ARBA00023157"/>
    </source>
</evidence>
<keyword evidence="9" id="KW-0325">Glycoprotein</keyword>
<feature type="transmembrane region" description="Helical" evidence="10">
    <location>
        <begin position="261"/>
        <end position="277"/>
    </location>
</feature>
<evidence type="ECO:0000259" key="12">
    <source>
        <dbReference type="PROSITE" id="PS50038"/>
    </source>
</evidence>
<keyword evidence="14" id="KW-1185">Reference proteome</keyword>
<evidence type="ECO:0000256" key="1">
    <source>
        <dbReference type="ARBA" id="ARBA00004141"/>
    </source>
</evidence>
<dbReference type="InterPro" id="IPR050949">
    <property type="entry name" value="GPCR_Fz/Smo-like"/>
</dbReference>